<organism evidence="3 4">
    <name type="scientific">Pseudoxanthomonas mexicana</name>
    <dbReference type="NCBI Taxonomy" id="128785"/>
    <lineage>
        <taxon>Bacteria</taxon>
        <taxon>Pseudomonadati</taxon>
        <taxon>Pseudomonadota</taxon>
        <taxon>Gammaproteobacteria</taxon>
        <taxon>Lysobacterales</taxon>
        <taxon>Lysobacteraceae</taxon>
        <taxon>Pseudoxanthomonas</taxon>
    </lineage>
</organism>
<proteinExistence type="predicted"/>
<dbReference type="InterPro" id="IPR044528">
    <property type="entry name" value="POD-like_MBL-fold"/>
</dbReference>
<dbReference type="RefSeq" id="WP_185895833.1">
    <property type="nucleotide sequence ID" value="NZ_CP060028.1"/>
</dbReference>
<dbReference type="InterPro" id="IPR036866">
    <property type="entry name" value="RibonucZ/Hydroxyglut_hydro"/>
</dbReference>
<dbReference type="CDD" id="cd07724">
    <property type="entry name" value="POD-like_MBL-fold"/>
    <property type="match status" value="1"/>
</dbReference>
<evidence type="ECO:0000256" key="1">
    <source>
        <dbReference type="ARBA" id="ARBA00022723"/>
    </source>
</evidence>
<dbReference type="Pfam" id="PF00753">
    <property type="entry name" value="Lactamase_B"/>
    <property type="match status" value="1"/>
</dbReference>
<dbReference type="PANTHER" id="PTHR43084">
    <property type="entry name" value="PERSULFIDE DIOXYGENASE ETHE1"/>
    <property type="match status" value="1"/>
</dbReference>
<dbReference type="InterPro" id="IPR001279">
    <property type="entry name" value="Metallo-B-lactamas"/>
</dbReference>
<dbReference type="Gene3D" id="3.60.15.10">
    <property type="entry name" value="Ribonuclease Z/Hydroxyacylglutathione hydrolase-like"/>
    <property type="match status" value="1"/>
</dbReference>
<accession>A0ABX6RDK1</accession>
<dbReference type="SMART" id="SM00849">
    <property type="entry name" value="Lactamase_B"/>
    <property type="match status" value="1"/>
</dbReference>
<keyword evidence="4" id="KW-1185">Reference proteome</keyword>
<evidence type="ECO:0000313" key="4">
    <source>
        <dbReference type="Proteomes" id="UP000515506"/>
    </source>
</evidence>
<dbReference type="InterPro" id="IPR051682">
    <property type="entry name" value="Mito_Persulfide_Diox"/>
</dbReference>
<dbReference type="EMBL" id="CP060028">
    <property type="protein sequence ID" value="QND80634.1"/>
    <property type="molecule type" value="Genomic_DNA"/>
</dbReference>
<name>A0ABX6RDK1_PSEMX</name>
<gene>
    <name evidence="3" type="ORF">H4W19_02185</name>
</gene>
<reference evidence="3 4" key="1">
    <citation type="submission" date="2020-08" db="EMBL/GenBank/DDBJ databases">
        <title>Streptomycin resistant and MDR strain, P. mexicana.</title>
        <authorList>
            <person name="Ganesh-kumar S."/>
            <person name="Zhe T."/>
            <person name="Yu Z."/>
            <person name="Min Y."/>
        </authorList>
    </citation>
    <scope>NUCLEOTIDE SEQUENCE [LARGE SCALE GENOMIC DNA]</scope>
    <source>
        <strain evidence="3 4">GTZY</strain>
    </source>
</reference>
<dbReference type="SUPFAM" id="SSF56281">
    <property type="entry name" value="Metallo-hydrolase/oxidoreductase"/>
    <property type="match status" value="1"/>
</dbReference>
<keyword evidence="1" id="KW-0479">Metal-binding</keyword>
<protein>
    <submittedName>
        <fullName evidence="3">MBL fold metallo-hydrolase</fullName>
    </submittedName>
</protein>
<feature type="domain" description="Metallo-beta-lactamase" evidence="2">
    <location>
        <begin position="15"/>
        <end position="204"/>
    </location>
</feature>
<dbReference type="PANTHER" id="PTHR43084:SF1">
    <property type="entry name" value="PERSULFIDE DIOXYGENASE ETHE1, MITOCHONDRIAL"/>
    <property type="match status" value="1"/>
</dbReference>
<evidence type="ECO:0000259" key="2">
    <source>
        <dbReference type="SMART" id="SM00849"/>
    </source>
</evidence>
<evidence type="ECO:0000313" key="3">
    <source>
        <dbReference type="EMBL" id="QND80634.1"/>
    </source>
</evidence>
<sequence length="286" mass="31470">MTQPRVHAQFDEATHTVSYVVWDPAACRAAIIDPVLDYDHRTGRVSHRSADDLLGFVADQGLSVDWVLETHAHADHLSAAPYLKEKTGAPIGIGARITEVQRTFAPVFGLDDVSGDGREFDRLFRDGEIIALGGLQVEVMHTPGHTPACVSYRIGEAVFVGDTLFMPDYGTARADFPGGDARTLYRSIHRLLALPDATRLYLCHDYKAPGRDHFAWETTVGEEKTRNIHVGGGVDEASFVAMREARDATLAAPVLLLPSLQVNIRAGRLPDPDRDGRRFLRIPLKP</sequence>
<dbReference type="Proteomes" id="UP000515506">
    <property type="component" value="Chromosome"/>
</dbReference>